<evidence type="ECO:0000313" key="3">
    <source>
        <dbReference type="Proteomes" id="UP001219525"/>
    </source>
</evidence>
<feature type="region of interest" description="Disordered" evidence="1">
    <location>
        <begin position="162"/>
        <end position="203"/>
    </location>
</feature>
<feature type="compositionally biased region" description="Acidic residues" evidence="1">
    <location>
        <begin position="36"/>
        <end position="52"/>
    </location>
</feature>
<evidence type="ECO:0000256" key="1">
    <source>
        <dbReference type="SAM" id="MobiDB-lite"/>
    </source>
</evidence>
<dbReference type="EMBL" id="JARJCW010000046">
    <property type="protein sequence ID" value="KAJ7204842.1"/>
    <property type="molecule type" value="Genomic_DNA"/>
</dbReference>
<feature type="compositionally biased region" description="Basic residues" evidence="1">
    <location>
        <begin position="172"/>
        <end position="186"/>
    </location>
</feature>
<keyword evidence="3" id="KW-1185">Reference proteome</keyword>
<feature type="compositionally biased region" description="Basic and acidic residues" evidence="1">
    <location>
        <begin position="53"/>
        <end position="64"/>
    </location>
</feature>
<organism evidence="2 3">
    <name type="scientific">Mycena pura</name>
    <dbReference type="NCBI Taxonomy" id="153505"/>
    <lineage>
        <taxon>Eukaryota</taxon>
        <taxon>Fungi</taxon>
        <taxon>Dikarya</taxon>
        <taxon>Basidiomycota</taxon>
        <taxon>Agaricomycotina</taxon>
        <taxon>Agaricomycetes</taxon>
        <taxon>Agaricomycetidae</taxon>
        <taxon>Agaricales</taxon>
        <taxon>Marasmiineae</taxon>
        <taxon>Mycenaceae</taxon>
        <taxon>Mycena</taxon>
    </lineage>
</organism>
<feature type="region of interest" description="Disordered" evidence="1">
    <location>
        <begin position="1"/>
        <end position="83"/>
    </location>
</feature>
<protein>
    <submittedName>
        <fullName evidence="2">Uncharacterized protein</fullName>
    </submittedName>
</protein>
<name>A0AAD6V766_9AGAR</name>
<dbReference type="AlphaFoldDB" id="A0AAD6V766"/>
<sequence length="203" mass="22455">MACLSWRSYGGRSRDARPAARGPCECTRTVGREKFEDEDEDENEDEDEDEDREGTRASRRDARARSAPIPRMGLAGRAGDVHLDGRQVRAQAYRRLRGQRARDRDPEFLNSWTRTLGIARADDACAVGPEQREWSSAGEPLARAIRVLAAGSLRPRVIAVGSESAARSQLHGQHRSARSSQHKNPAKKTWDLAPSTPALSAEV</sequence>
<proteinExistence type="predicted"/>
<gene>
    <name evidence="2" type="ORF">GGX14DRAFT_459984</name>
</gene>
<evidence type="ECO:0000313" key="2">
    <source>
        <dbReference type="EMBL" id="KAJ7204842.1"/>
    </source>
</evidence>
<comment type="caution">
    <text evidence="2">The sequence shown here is derived from an EMBL/GenBank/DDBJ whole genome shotgun (WGS) entry which is preliminary data.</text>
</comment>
<dbReference type="Proteomes" id="UP001219525">
    <property type="component" value="Unassembled WGS sequence"/>
</dbReference>
<accession>A0AAD6V766</accession>
<feature type="non-terminal residue" evidence="2">
    <location>
        <position position="203"/>
    </location>
</feature>
<reference evidence="2" key="1">
    <citation type="submission" date="2023-03" db="EMBL/GenBank/DDBJ databases">
        <title>Massive genome expansion in bonnet fungi (Mycena s.s.) driven by repeated elements and novel gene families across ecological guilds.</title>
        <authorList>
            <consortium name="Lawrence Berkeley National Laboratory"/>
            <person name="Harder C.B."/>
            <person name="Miyauchi S."/>
            <person name="Viragh M."/>
            <person name="Kuo A."/>
            <person name="Thoen E."/>
            <person name="Andreopoulos B."/>
            <person name="Lu D."/>
            <person name="Skrede I."/>
            <person name="Drula E."/>
            <person name="Henrissat B."/>
            <person name="Morin E."/>
            <person name="Kohler A."/>
            <person name="Barry K."/>
            <person name="LaButti K."/>
            <person name="Morin E."/>
            <person name="Salamov A."/>
            <person name="Lipzen A."/>
            <person name="Mereny Z."/>
            <person name="Hegedus B."/>
            <person name="Baldrian P."/>
            <person name="Stursova M."/>
            <person name="Weitz H."/>
            <person name="Taylor A."/>
            <person name="Grigoriev I.V."/>
            <person name="Nagy L.G."/>
            <person name="Martin F."/>
            <person name="Kauserud H."/>
        </authorList>
    </citation>
    <scope>NUCLEOTIDE SEQUENCE</scope>
    <source>
        <strain evidence="2">9144</strain>
    </source>
</reference>